<keyword evidence="3" id="KW-1185">Reference proteome</keyword>
<dbReference type="OrthoDB" id="10574801at2759"/>
<dbReference type="EMBL" id="CAJGYO010000010">
    <property type="protein sequence ID" value="CAD6258846.1"/>
    <property type="molecule type" value="Genomic_DNA"/>
</dbReference>
<dbReference type="Proteomes" id="UP000604825">
    <property type="component" value="Unassembled WGS sequence"/>
</dbReference>
<dbReference type="AlphaFoldDB" id="A0A811QDL7"/>
<gene>
    <name evidence="2" type="ORF">NCGR_LOCUS42312</name>
</gene>
<comment type="caution">
    <text evidence="2">The sequence shown here is derived from an EMBL/GenBank/DDBJ whole genome shotgun (WGS) entry which is preliminary data.</text>
</comment>
<protein>
    <submittedName>
        <fullName evidence="2">Uncharacterized protein</fullName>
    </submittedName>
</protein>
<keyword evidence="1" id="KW-0175">Coiled coil</keyword>
<reference evidence="2" key="1">
    <citation type="submission" date="2020-10" db="EMBL/GenBank/DDBJ databases">
        <authorList>
            <person name="Han B."/>
            <person name="Lu T."/>
            <person name="Zhao Q."/>
            <person name="Huang X."/>
            <person name="Zhao Y."/>
        </authorList>
    </citation>
    <scope>NUCLEOTIDE SEQUENCE</scope>
</reference>
<accession>A0A811QDL7</accession>
<sequence length="104" mass="11989">MGKCVTLMISGSGGYLLYLRSISDRQDKLEACQAKIKEESEKALAELKAEVARTDESVSRYQEESELKHQKLEIELRELKFLKELWMSIVFQESSKTEVEARSE</sequence>
<organism evidence="2 3">
    <name type="scientific">Miscanthus lutarioriparius</name>
    <dbReference type="NCBI Taxonomy" id="422564"/>
    <lineage>
        <taxon>Eukaryota</taxon>
        <taxon>Viridiplantae</taxon>
        <taxon>Streptophyta</taxon>
        <taxon>Embryophyta</taxon>
        <taxon>Tracheophyta</taxon>
        <taxon>Spermatophyta</taxon>
        <taxon>Magnoliopsida</taxon>
        <taxon>Liliopsida</taxon>
        <taxon>Poales</taxon>
        <taxon>Poaceae</taxon>
        <taxon>PACMAD clade</taxon>
        <taxon>Panicoideae</taxon>
        <taxon>Andropogonodae</taxon>
        <taxon>Andropogoneae</taxon>
        <taxon>Saccharinae</taxon>
        <taxon>Miscanthus</taxon>
    </lineage>
</organism>
<evidence type="ECO:0000313" key="2">
    <source>
        <dbReference type="EMBL" id="CAD6258846.1"/>
    </source>
</evidence>
<evidence type="ECO:0000313" key="3">
    <source>
        <dbReference type="Proteomes" id="UP000604825"/>
    </source>
</evidence>
<proteinExistence type="predicted"/>
<feature type="coiled-coil region" evidence="1">
    <location>
        <begin position="22"/>
        <end position="64"/>
    </location>
</feature>
<name>A0A811QDL7_9POAL</name>
<evidence type="ECO:0000256" key="1">
    <source>
        <dbReference type="SAM" id="Coils"/>
    </source>
</evidence>